<evidence type="ECO:0000256" key="3">
    <source>
        <dbReference type="ARBA" id="ARBA00022475"/>
    </source>
</evidence>
<dbReference type="Gene3D" id="1.20.1720.10">
    <property type="entry name" value="Multidrug resistance protein D"/>
    <property type="match status" value="1"/>
</dbReference>
<feature type="transmembrane region" description="Helical" evidence="7">
    <location>
        <begin position="214"/>
        <end position="231"/>
    </location>
</feature>
<dbReference type="InterPro" id="IPR020846">
    <property type="entry name" value="MFS_dom"/>
</dbReference>
<feature type="transmembrane region" description="Helical" evidence="7">
    <location>
        <begin position="33"/>
        <end position="52"/>
    </location>
</feature>
<dbReference type="Pfam" id="PF07690">
    <property type="entry name" value="MFS_1"/>
    <property type="match status" value="1"/>
</dbReference>
<dbReference type="OrthoDB" id="7375466at2"/>
<evidence type="ECO:0000259" key="8">
    <source>
        <dbReference type="PROSITE" id="PS50850"/>
    </source>
</evidence>
<feature type="transmembrane region" description="Helical" evidence="7">
    <location>
        <begin position="89"/>
        <end position="110"/>
    </location>
</feature>
<accession>A0A5S4GEH3</accession>
<sequence length="450" mass="44136">MLCLAQFMLIVDLTVVNVALPSIAAGLSLGRGAQTWVVTAYSLCFGGLLLLGGRLADTLGRRRAFLIGLALFTAASLLSGLAWDAGTLIGARAAQGVGAALLSPAALAIVTTSFHGPERTRALGVWAAIGGTGAAAGVLLGGLLTSGPGWEWVFYVNVPAGLAVLAALPRVVPAAAPARRPLDLAGAATVTLAAAALIYGLVKAGERGWGSGQALVPLAGAAVLAAAFLLVERSVPTPLVPPGLLRRRTIAAGNLLMLAASGLLLSGFFLISQYLQNLLDYSAVKTGLVFLPVALATIAGAHAASTLTGRAGPRPVAGAGFALAAAGAFLLSRLPADGSALTGVLPGFVLLAAGLGAAFVCATATAMNGVSHDEAGLASGVVSTGHEIGGALGIALATALAGASVGGQAVDGFHTAFAAFTAVGAATAVLALLLVPAGRPDPGDGPVFAH</sequence>
<evidence type="ECO:0000256" key="7">
    <source>
        <dbReference type="SAM" id="Phobius"/>
    </source>
</evidence>
<dbReference type="CDD" id="cd17321">
    <property type="entry name" value="MFS_MMR_MDR_like"/>
    <property type="match status" value="1"/>
</dbReference>
<evidence type="ECO:0000256" key="5">
    <source>
        <dbReference type="ARBA" id="ARBA00022989"/>
    </source>
</evidence>
<keyword evidence="4 7" id="KW-0812">Transmembrane</keyword>
<evidence type="ECO:0000313" key="9">
    <source>
        <dbReference type="EMBL" id="TMR30894.1"/>
    </source>
</evidence>
<feature type="transmembrane region" description="Helical" evidence="7">
    <location>
        <begin position="287"/>
        <end position="304"/>
    </location>
</feature>
<feature type="transmembrane region" description="Helical" evidence="7">
    <location>
        <begin position="184"/>
        <end position="202"/>
    </location>
</feature>
<feature type="transmembrane region" description="Helical" evidence="7">
    <location>
        <begin position="122"/>
        <end position="146"/>
    </location>
</feature>
<dbReference type="Proteomes" id="UP000305238">
    <property type="component" value="Unassembled WGS sequence"/>
</dbReference>
<evidence type="ECO:0000256" key="6">
    <source>
        <dbReference type="ARBA" id="ARBA00023136"/>
    </source>
</evidence>
<keyword evidence="6 7" id="KW-0472">Membrane</keyword>
<feature type="domain" description="Major facilitator superfamily (MFS) profile" evidence="8">
    <location>
        <begin position="1"/>
        <end position="439"/>
    </location>
</feature>
<evidence type="ECO:0000256" key="2">
    <source>
        <dbReference type="ARBA" id="ARBA00022448"/>
    </source>
</evidence>
<evidence type="ECO:0000256" key="4">
    <source>
        <dbReference type="ARBA" id="ARBA00022692"/>
    </source>
</evidence>
<protein>
    <submittedName>
        <fullName evidence="9">MFS transporter</fullName>
    </submittedName>
</protein>
<dbReference type="PANTHER" id="PTHR42718:SF46">
    <property type="entry name" value="BLR6921 PROTEIN"/>
    <property type="match status" value="1"/>
</dbReference>
<dbReference type="GO" id="GO:0005886">
    <property type="term" value="C:plasma membrane"/>
    <property type="evidence" value="ECO:0007669"/>
    <property type="project" value="UniProtKB-SubCell"/>
</dbReference>
<keyword evidence="3" id="KW-1003">Cell membrane</keyword>
<organism evidence="9 10">
    <name type="scientific">Actinomadura geliboluensis</name>
    <dbReference type="NCBI Taxonomy" id="882440"/>
    <lineage>
        <taxon>Bacteria</taxon>
        <taxon>Bacillati</taxon>
        <taxon>Actinomycetota</taxon>
        <taxon>Actinomycetes</taxon>
        <taxon>Streptosporangiales</taxon>
        <taxon>Thermomonosporaceae</taxon>
        <taxon>Actinomadura</taxon>
    </lineage>
</organism>
<reference evidence="9 10" key="1">
    <citation type="submission" date="2019-05" db="EMBL/GenBank/DDBJ databases">
        <title>Draft genome sequence of Actinomadura geliboluensis A8036.</title>
        <authorList>
            <person name="Saricaoglu S."/>
            <person name="Isik K."/>
        </authorList>
    </citation>
    <scope>NUCLEOTIDE SEQUENCE [LARGE SCALE GENOMIC DNA]</scope>
    <source>
        <strain evidence="9 10">A8036</strain>
    </source>
</reference>
<dbReference type="InterPro" id="IPR036259">
    <property type="entry name" value="MFS_trans_sf"/>
</dbReference>
<evidence type="ECO:0000256" key="1">
    <source>
        <dbReference type="ARBA" id="ARBA00004651"/>
    </source>
</evidence>
<feature type="transmembrane region" description="Helical" evidence="7">
    <location>
        <begin position="416"/>
        <end position="435"/>
    </location>
</feature>
<gene>
    <name evidence="9" type="ORF">ETD96_32795</name>
</gene>
<dbReference type="AlphaFoldDB" id="A0A5S4GEH3"/>
<dbReference type="EMBL" id="VCKZ01000322">
    <property type="protein sequence ID" value="TMR30894.1"/>
    <property type="molecule type" value="Genomic_DNA"/>
</dbReference>
<keyword evidence="10" id="KW-1185">Reference proteome</keyword>
<dbReference type="GO" id="GO:0022857">
    <property type="term" value="F:transmembrane transporter activity"/>
    <property type="evidence" value="ECO:0007669"/>
    <property type="project" value="InterPro"/>
</dbReference>
<keyword evidence="2" id="KW-0813">Transport</keyword>
<keyword evidence="5 7" id="KW-1133">Transmembrane helix</keyword>
<feature type="transmembrane region" description="Helical" evidence="7">
    <location>
        <begin position="7"/>
        <end position="27"/>
    </location>
</feature>
<evidence type="ECO:0000313" key="10">
    <source>
        <dbReference type="Proteomes" id="UP000305238"/>
    </source>
</evidence>
<dbReference type="PRINTS" id="PR01036">
    <property type="entry name" value="TCRTETB"/>
</dbReference>
<feature type="transmembrane region" description="Helical" evidence="7">
    <location>
        <begin position="348"/>
        <end position="367"/>
    </location>
</feature>
<dbReference type="SUPFAM" id="SSF103473">
    <property type="entry name" value="MFS general substrate transporter"/>
    <property type="match status" value="1"/>
</dbReference>
<dbReference type="Gene3D" id="1.20.1250.20">
    <property type="entry name" value="MFS general substrate transporter like domains"/>
    <property type="match status" value="1"/>
</dbReference>
<feature type="transmembrane region" description="Helical" evidence="7">
    <location>
        <begin position="316"/>
        <end position="336"/>
    </location>
</feature>
<feature type="transmembrane region" description="Helical" evidence="7">
    <location>
        <begin position="152"/>
        <end position="172"/>
    </location>
</feature>
<dbReference type="PANTHER" id="PTHR42718">
    <property type="entry name" value="MAJOR FACILITATOR SUPERFAMILY MULTIDRUG TRANSPORTER MFSC"/>
    <property type="match status" value="1"/>
</dbReference>
<proteinExistence type="predicted"/>
<dbReference type="InterPro" id="IPR011701">
    <property type="entry name" value="MFS"/>
</dbReference>
<name>A0A5S4GEH3_9ACTN</name>
<dbReference type="PROSITE" id="PS50850">
    <property type="entry name" value="MFS"/>
    <property type="match status" value="1"/>
</dbReference>
<comment type="caution">
    <text evidence="9">The sequence shown here is derived from an EMBL/GenBank/DDBJ whole genome shotgun (WGS) entry which is preliminary data.</text>
</comment>
<feature type="transmembrane region" description="Helical" evidence="7">
    <location>
        <begin position="252"/>
        <end position="275"/>
    </location>
</feature>
<feature type="transmembrane region" description="Helical" evidence="7">
    <location>
        <begin position="64"/>
        <end position="83"/>
    </location>
</feature>
<comment type="subcellular location">
    <subcellularLocation>
        <location evidence="1">Cell membrane</location>
        <topology evidence="1">Multi-pass membrane protein</topology>
    </subcellularLocation>
</comment>